<dbReference type="CDD" id="cd17574">
    <property type="entry name" value="REC_OmpR"/>
    <property type="match status" value="1"/>
</dbReference>
<dbReference type="InterPro" id="IPR003594">
    <property type="entry name" value="HATPase_dom"/>
</dbReference>
<evidence type="ECO:0000256" key="2">
    <source>
        <dbReference type="ARBA" id="ARBA00004141"/>
    </source>
</evidence>
<dbReference type="SMART" id="SM00454">
    <property type="entry name" value="SAM"/>
    <property type="match status" value="1"/>
</dbReference>
<dbReference type="SMART" id="SM00388">
    <property type="entry name" value="HisKA"/>
    <property type="match status" value="1"/>
</dbReference>
<dbReference type="Gene3D" id="3.40.50.2300">
    <property type="match status" value="1"/>
</dbReference>
<feature type="transmembrane region" description="Helical" evidence="14">
    <location>
        <begin position="24"/>
        <end position="45"/>
    </location>
</feature>
<dbReference type="Proteomes" id="UP000006906">
    <property type="component" value="Chromosome 7"/>
</dbReference>
<name>A0A2K3DJT8_CHLRE</name>
<evidence type="ECO:0000256" key="8">
    <source>
        <dbReference type="ARBA" id="ARBA00022777"/>
    </source>
</evidence>
<evidence type="ECO:0000313" key="19">
    <source>
        <dbReference type="EMBL" id="PNW80797.1"/>
    </source>
</evidence>
<dbReference type="SUPFAM" id="SSF52172">
    <property type="entry name" value="CheY-like"/>
    <property type="match status" value="1"/>
</dbReference>
<feature type="domain" description="SAM" evidence="15">
    <location>
        <begin position="1236"/>
        <end position="1299"/>
    </location>
</feature>
<dbReference type="PANTHER" id="PTHR43047:SF72">
    <property type="entry name" value="OSMOSENSING HISTIDINE PROTEIN KINASE SLN1"/>
    <property type="match status" value="1"/>
</dbReference>
<evidence type="ECO:0000259" key="15">
    <source>
        <dbReference type="PROSITE" id="PS50105"/>
    </source>
</evidence>
<feature type="modified residue" description="4-aspartylphosphate" evidence="11">
    <location>
        <position position="660"/>
    </location>
</feature>
<dbReference type="Gene3D" id="1.20.1070.10">
    <property type="entry name" value="Rhodopsin 7-helix transmembrane proteins"/>
    <property type="match status" value="1"/>
</dbReference>
<feature type="region of interest" description="Disordered" evidence="13">
    <location>
        <begin position="1339"/>
        <end position="1360"/>
    </location>
</feature>
<feature type="domain" description="Histidine kinase" evidence="16">
    <location>
        <begin position="248"/>
        <end position="464"/>
    </location>
</feature>
<dbReference type="Gene3D" id="3.30.565.10">
    <property type="entry name" value="Histidine kinase-like ATPase, C-terminal domain"/>
    <property type="match status" value="1"/>
</dbReference>
<keyword evidence="8" id="KW-0418">Kinase</keyword>
<dbReference type="InterPro" id="IPR005467">
    <property type="entry name" value="His_kinase_dom"/>
</dbReference>
<dbReference type="CDD" id="cd16922">
    <property type="entry name" value="HATPase_EvgS-ArcB-TorS-like"/>
    <property type="match status" value="1"/>
</dbReference>
<feature type="coiled-coil region" evidence="12">
    <location>
        <begin position="971"/>
        <end position="1093"/>
    </location>
</feature>
<dbReference type="GeneID" id="5716185"/>
<dbReference type="SMART" id="SM00387">
    <property type="entry name" value="HATPase_c"/>
    <property type="match status" value="1"/>
</dbReference>
<dbReference type="Pfam" id="PF00072">
    <property type="entry name" value="Response_reg"/>
    <property type="match status" value="1"/>
</dbReference>
<keyword evidence="5 11" id="KW-0597">Phosphoprotein</keyword>
<evidence type="ECO:0000256" key="3">
    <source>
        <dbReference type="ARBA" id="ARBA00008130"/>
    </source>
</evidence>
<evidence type="ECO:0000259" key="17">
    <source>
        <dbReference type="PROSITE" id="PS50110"/>
    </source>
</evidence>
<dbReference type="PANTHER" id="PTHR43047">
    <property type="entry name" value="TWO-COMPONENT HISTIDINE PROTEIN KINASE"/>
    <property type="match status" value="1"/>
</dbReference>
<dbReference type="InterPro" id="IPR013761">
    <property type="entry name" value="SAM/pointed_sf"/>
</dbReference>
<feature type="transmembrane region" description="Helical" evidence="14">
    <location>
        <begin position="91"/>
        <end position="112"/>
    </location>
</feature>
<dbReference type="OrthoDB" id="60033at2759"/>
<dbReference type="InterPro" id="IPR004358">
    <property type="entry name" value="Sig_transdc_His_kin-like_C"/>
</dbReference>
<keyword evidence="9 14" id="KW-1133">Transmembrane helix</keyword>
<comment type="similarity">
    <text evidence="3">Belongs to the archaeal/bacterial/fungal opsin family.</text>
</comment>
<organism evidence="19 20">
    <name type="scientific">Chlamydomonas reinhardtii</name>
    <name type="common">Chlamydomonas smithii</name>
    <dbReference type="NCBI Taxonomy" id="3055"/>
    <lineage>
        <taxon>Eukaryota</taxon>
        <taxon>Viridiplantae</taxon>
        <taxon>Chlorophyta</taxon>
        <taxon>core chlorophytes</taxon>
        <taxon>Chlorophyceae</taxon>
        <taxon>CS clade</taxon>
        <taxon>Chlamydomonadales</taxon>
        <taxon>Chlamydomonadaceae</taxon>
        <taxon>Chlamydomonas</taxon>
    </lineage>
</organism>
<accession>A0A2K3DJT8</accession>
<dbReference type="EMBL" id="CM008968">
    <property type="protein sequence ID" value="PNW80797.1"/>
    <property type="molecule type" value="Genomic_DNA"/>
</dbReference>
<comment type="catalytic activity">
    <reaction evidence="1">
        <text>ATP + protein L-histidine = ADP + protein N-phospho-L-histidine.</text>
        <dbReference type="EC" id="2.7.13.3"/>
    </reaction>
</comment>
<dbReference type="FunFam" id="3.30.565.10:FF:000010">
    <property type="entry name" value="Sensor histidine kinase RcsC"/>
    <property type="match status" value="1"/>
</dbReference>
<dbReference type="RefSeq" id="XP_001690632.2">
    <property type="nucleotide sequence ID" value="XM_001690580.2"/>
</dbReference>
<dbReference type="PROSITE" id="PS50110">
    <property type="entry name" value="RESPONSE_REGULATORY"/>
    <property type="match status" value="1"/>
</dbReference>
<dbReference type="Pfam" id="PF00512">
    <property type="entry name" value="HisKA"/>
    <property type="match status" value="1"/>
</dbReference>
<dbReference type="GO" id="GO:0009927">
    <property type="term" value="F:histidine phosphotransfer kinase activity"/>
    <property type="evidence" value="ECO:0000318"/>
    <property type="project" value="GO_Central"/>
</dbReference>
<dbReference type="SUPFAM" id="SSF47769">
    <property type="entry name" value="SAM/Pointed domain"/>
    <property type="match status" value="1"/>
</dbReference>
<dbReference type="SMART" id="SM01021">
    <property type="entry name" value="Bac_rhodopsin"/>
    <property type="match status" value="1"/>
</dbReference>
<dbReference type="InterPro" id="IPR011006">
    <property type="entry name" value="CheY-like_superfamily"/>
</dbReference>
<feature type="transmembrane region" description="Helical" evidence="14">
    <location>
        <begin position="118"/>
        <end position="136"/>
    </location>
</feature>
<dbReference type="KEGG" id="cre:CHLRE_07g329900v5"/>
<keyword evidence="7 14" id="KW-0812">Transmembrane</keyword>
<dbReference type="SUPFAM" id="SSF81321">
    <property type="entry name" value="Family A G protein-coupled receptor-like"/>
    <property type="match status" value="1"/>
</dbReference>
<dbReference type="SMART" id="SM00448">
    <property type="entry name" value="REC"/>
    <property type="match status" value="1"/>
</dbReference>
<dbReference type="Gene3D" id="3.30.70.1230">
    <property type="entry name" value="Nucleotide cyclase"/>
    <property type="match status" value="1"/>
</dbReference>
<dbReference type="FunFam" id="1.10.287.130:FF:000145">
    <property type="entry name" value="Sensory transduction histidine kinase"/>
    <property type="match status" value="1"/>
</dbReference>
<dbReference type="Pfam" id="PF02518">
    <property type="entry name" value="HATPase_c"/>
    <property type="match status" value="1"/>
</dbReference>
<dbReference type="Gramene" id="PNW80797">
    <property type="protein sequence ID" value="PNW80797"/>
    <property type="gene ID" value="CHLRE_07g329900v5"/>
</dbReference>
<dbReference type="Gene3D" id="1.10.287.130">
    <property type="match status" value="1"/>
</dbReference>
<dbReference type="Pfam" id="PF00211">
    <property type="entry name" value="Guanylate_cyc"/>
    <property type="match status" value="1"/>
</dbReference>
<proteinExistence type="inferred from homology"/>
<evidence type="ECO:0000313" key="20">
    <source>
        <dbReference type="Proteomes" id="UP000006906"/>
    </source>
</evidence>
<feature type="domain" description="Response regulatory" evidence="17">
    <location>
        <begin position="609"/>
        <end position="727"/>
    </location>
</feature>
<feature type="transmembrane region" description="Helical" evidence="14">
    <location>
        <begin position="157"/>
        <end position="176"/>
    </location>
</feature>
<keyword evidence="10 14" id="KW-0472">Membrane</keyword>
<dbReference type="SUPFAM" id="SSF55073">
    <property type="entry name" value="Nucleotide cyclase"/>
    <property type="match status" value="1"/>
</dbReference>
<dbReference type="InterPro" id="IPR001660">
    <property type="entry name" value="SAM"/>
</dbReference>
<evidence type="ECO:0000256" key="10">
    <source>
        <dbReference type="ARBA" id="ARBA00023136"/>
    </source>
</evidence>
<dbReference type="SMART" id="SM00044">
    <property type="entry name" value="CYCc"/>
    <property type="match status" value="1"/>
</dbReference>
<feature type="transmembrane region" description="Helical" evidence="14">
    <location>
        <begin position="65"/>
        <end position="84"/>
    </location>
</feature>
<evidence type="ECO:0000256" key="13">
    <source>
        <dbReference type="SAM" id="MobiDB-lite"/>
    </source>
</evidence>
<evidence type="ECO:0000256" key="5">
    <source>
        <dbReference type="ARBA" id="ARBA00022553"/>
    </source>
</evidence>
<dbReference type="ExpressionAtlas" id="A0A2K3DJT8">
    <property type="expression patterns" value="baseline"/>
</dbReference>
<feature type="compositionally biased region" description="Gly residues" evidence="13">
    <location>
        <begin position="1351"/>
        <end position="1360"/>
    </location>
</feature>
<dbReference type="STRING" id="3055.A0A2K3DJT8"/>
<dbReference type="GO" id="GO:0009190">
    <property type="term" value="P:cyclic nucleotide biosynthetic process"/>
    <property type="evidence" value="ECO:0007669"/>
    <property type="project" value="InterPro"/>
</dbReference>
<dbReference type="Pfam" id="PF00536">
    <property type="entry name" value="SAM_1"/>
    <property type="match status" value="1"/>
</dbReference>
<dbReference type="CDD" id="cd00082">
    <property type="entry name" value="HisKA"/>
    <property type="match status" value="1"/>
</dbReference>
<protein>
    <recommendedName>
        <fullName evidence="4">histidine kinase</fullName>
        <ecNumber evidence="4">2.7.13.3</ecNumber>
    </recommendedName>
</protein>
<dbReference type="PROSITE" id="PS50125">
    <property type="entry name" value="GUANYLATE_CYCLASE_2"/>
    <property type="match status" value="1"/>
</dbReference>
<keyword evidence="6" id="KW-0808">Transferase</keyword>
<evidence type="ECO:0000259" key="18">
    <source>
        <dbReference type="PROSITE" id="PS50125"/>
    </source>
</evidence>
<dbReference type="InterPro" id="IPR029787">
    <property type="entry name" value="Nucleotide_cyclase"/>
</dbReference>
<keyword evidence="20" id="KW-1185">Reference proteome</keyword>
<evidence type="ECO:0000256" key="11">
    <source>
        <dbReference type="PROSITE-ProRule" id="PRU00169"/>
    </source>
</evidence>
<evidence type="ECO:0000256" key="7">
    <source>
        <dbReference type="ARBA" id="ARBA00022692"/>
    </source>
</evidence>
<dbReference type="InterPro" id="IPR036890">
    <property type="entry name" value="HATPase_C_sf"/>
</dbReference>
<evidence type="ECO:0000256" key="1">
    <source>
        <dbReference type="ARBA" id="ARBA00000085"/>
    </source>
</evidence>
<evidence type="ECO:0000259" key="16">
    <source>
        <dbReference type="PROSITE" id="PS50109"/>
    </source>
</evidence>
<evidence type="ECO:0000256" key="14">
    <source>
        <dbReference type="SAM" id="Phobius"/>
    </source>
</evidence>
<feature type="domain" description="Guanylate cyclase" evidence="18">
    <location>
        <begin position="775"/>
        <end position="908"/>
    </location>
</feature>
<dbReference type="Gene3D" id="1.10.150.50">
    <property type="entry name" value="Transcription Factor, Ets-1"/>
    <property type="match status" value="1"/>
</dbReference>
<dbReference type="InterPro" id="IPR001425">
    <property type="entry name" value="Arc/bac/fun_rhodopsins"/>
</dbReference>
<dbReference type="InterPro" id="IPR001789">
    <property type="entry name" value="Sig_transdc_resp-reg_receiver"/>
</dbReference>
<dbReference type="PROSITE" id="PS50109">
    <property type="entry name" value="HIS_KIN"/>
    <property type="match status" value="1"/>
</dbReference>
<dbReference type="EC" id="2.7.13.3" evidence="4"/>
<dbReference type="SUPFAM" id="SSF47384">
    <property type="entry name" value="Homodimeric domain of signal transducing histidine kinase"/>
    <property type="match status" value="1"/>
</dbReference>
<dbReference type="GO" id="GO:0000155">
    <property type="term" value="F:phosphorelay sensor kinase activity"/>
    <property type="evidence" value="ECO:0000318"/>
    <property type="project" value="GO_Central"/>
</dbReference>
<dbReference type="InParanoid" id="A0A2K3DJT8"/>
<dbReference type="InterPro" id="IPR003661">
    <property type="entry name" value="HisK_dim/P_dom"/>
</dbReference>
<dbReference type="CDD" id="cd09487">
    <property type="entry name" value="SAM_superfamily"/>
    <property type="match status" value="1"/>
</dbReference>
<dbReference type="PRINTS" id="PR00344">
    <property type="entry name" value="BCTRLSENSOR"/>
</dbReference>
<keyword evidence="12" id="KW-0175">Coiled coil</keyword>
<comment type="subcellular location">
    <subcellularLocation>
        <location evidence="2">Membrane</location>
        <topology evidence="2">Multi-pass membrane protein</topology>
    </subcellularLocation>
</comment>
<evidence type="ECO:0000256" key="9">
    <source>
        <dbReference type="ARBA" id="ARBA00022989"/>
    </source>
</evidence>
<gene>
    <name evidence="19" type="ORF">CHLRE_07g329900v5</name>
</gene>
<evidence type="ECO:0000256" key="4">
    <source>
        <dbReference type="ARBA" id="ARBA00012438"/>
    </source>
</evidence>
<dbReference type="CDD" id="cd07302">
    <property type="entry name" value="CHD"/>
    <property type="match status" value="1"/>
</dbReference>
<dbReference type="Pfam" id="PF01036">
    <property type="entry name" value="Bac_rhodopsin"/>
    <property type="match status" value="1"/>
</dbReference>
<sequence>MVGYACNMILTLLKVIFESSRSKLDLHLVSCYINALAAASYLMLWTGFSPIVPDINSCLYIPQRWLLYFFTAPAIIHILSQISNYSTRMRIWVVLLNAFMLAAGGFGTVPWISWTHKVFWYTLACVPFPSILCHMWRMVTHALDETQDPSSKRAISFIRIFSITTWNFFPIVYFAAIDGALPLEISEPLWAALDWLTKMVYSSSLMEANFFTTHWRELTLRAIEEANRLSTIQQLSLDIERKDEFLSAMSHELRTPLNGIIGLSDSMIAGACGPLPEKAVKTISTVKLSGKRLLQLINDILDAAKMKQGMLVIKHEKVDIKRLVSDVLDLSLPLVRKGVRLINNVGNVPKIVGDNGRIVQILYNLVGNATKFTRAGTVSVSAGVVEGKVYITVSDTGVGIPPDKIDKIFEAFEQVDMSTTRRFGGTGLGLHLVKELVKAHSGRISVQSKVGVGSSFTVWLPINQEEIDFGDAFTPSRLRQASEDSNDAGSTRLGGNSVKWMDASANPAAAAGAGGDAALAAAAQAAAAARTFNREVGMGGGAARSEAEADDAAIVAAAMEAERRAGGRSPPPMEASRNMPDDAQTLLSVTKSGFKLVKPFYRERNGGCMVLSVDDDPINQLVVENLLLPEGFKVEQAMCGSEALDWLQHTPLLPDVILLDIMMPDMSGYEVCQEVRRRFSTVCIPILMVSANGTPEHVMKGLEAGAVDYVKKPFNRQELLGRIRAQVRNREVVDAEMETRLVNKMLHRMLPAPVVEALQGGAGVSGFVELHEDVTLLAADVGSWLNTSGLMMSVEGCRALLGVVNGMHAAFDKLLLKYKAFRVVSTLDHYLVVCGHDGTPDHVRRGLSLAEELVTAARSLTLPPGCGGGQLRVRCGLHTGPLTSVVVGVDSPHYAVFGETVGVVAGLVSRGFDNTVHCSFAVHAALRIKSQDRISASFVPAHLLLKLPGKLPPVQTYLYKCGDWEQALKQLDDEEGERETAESAMAELSARERKWKEEQAAAEAAAELTAASLEEERAALEALAARLVTERAELEAARGEVARLRGEVEAARAGGAAASAGAALAAAEADTALAAARAEVEALTVRLAESEAERSRMKITYEARLIEARETAAAAAASVHRSMLPMRGYGAHHEYGAVLGHRPGDSPHQQMLLAQHQQQQVQQHVRPAGVSRISAASHNGAPGVSAPQAPLVPQASGGAAGAFLPYSYPYSYTPGRRAPSIGGASSLNMSGGSFWTQPYRIESFMRDIGLPQYAAVLRSQDVTPAVLAGMRESDLEAMGVPTLGARLRILEAARQYGSQSTVRMALLCKDGQDGADGAEQMLSDALGQGGVESAATWAHMGGGDSEDTAAGGAGSGNERL</sequence>
<evidence type="ECO:0000256" key="12">
    <source>
        <dbReference type="SAM" id="Coils"/>
    </source>
</evidence>
<dbReference type="PaxDb" id="3055-EDP05891"/>
<dbReference type="InterPro" id="IPR001054">
    <property type="entry name" value="A/G_cyclase"/>
</dbReference>
<reference evidence="19 20" key="1">
    <citation type="journal article" date="2007" name="Science">
        <title>The Chlamydomonas genome reveals the evolution of key animal and plant functions.</title>
        <authorList>
            <person name="Merchant S.S."/>
            <person name="Prochnik S.E."/>
            <person name="Vallon O."/>
            <person name="Harris E.H."/>
            <person name="Karpowicz S.J."/>
            <person name="Witman G.B."/>
            <person name="Terry A."/>
            <person name="Salamov A."/>
            <person name="Fritz-Laylin L.K."/>
            <person name="Marechal-Drouard L."/>
            <person name="Marshall W.F."/>
            <person name="Qu L.H."/>
            <person name="Nelson D.R."/>
            <person name="Sanderfoot A.A."/>
            <person name="Spalding M.H."/>
            <person name="Kapitonov V.V."/>
            <person name="Ren Q."/>
            <person name="Ferris P."/>
            <person name="Lindquist E."/>
            <person name="Shapiro H."/>
            <person name="Lucas S.M."/>
            <person name="Grimwood J."/>
            <person name="Schmutz J."/>
            <person name="Cardol P."/>
            <person name="Cerutti H."/>
            <person name="Chanfreau G."/>
            <person name="Chen C.L."/>
            <person name="Cognat V."/>
            <person name="Croft M.T."/>
            <person name="Dent R."/>
            <person name="Dutcher S."/>
            <person name="Fernandez E."/>
            <person name="Fukuzawa H."/>
            <person name="Gonzalez-Ballester D."/>
            <person name="Gonzalez-Halphen D."/>
            <person name="Hallmann A."/>
            <person name="Hanikenne M."/>
            <person name="Hippler M."/>
            <person name="Inwood W."/>
            <person name="Jabbari K."/>
            <person name="Kalanon M."/>
            <person name="Kuras R."/>
            <person name="Lefebvre P.A."/>
            <person name="Lemaire S.D."/>
            <person name="Lobanov A.V."/>
            <person name="Lohr M."/>
            <person name="Manuell A."/>
            <person name="Meier I."/>
            <person name="Mets L."/>
            <person name="Mittag M."/>
            <person name="Mittelmeier T."/>
            <person name="Moroney J.V."/>
            <person name="Moseley J."/>
            <person name="Napoli C."/>
            <person name="Nedelcu A.M."/>
            <person name="Niyogi K."/>
            <person name="Novoselov S.V."/>
            <person name="Paulsen I.T."/>
            <person name="Pazour G."/>
            <person name="Purton S."/>
            <person name="Ral J.P."/>
            <person name="Riano-Pachon D.M."/>
            <person name="Riekhof W."/>
            <person name="Rymarquis L."/>
            <person name="Schroda M."/>
            <person name="Stern D."/>
            <person name="Umen J."/>
            <person name="Willows R."/>
            <person name="Wilson N."/>
            <person name="Zimmer S.L."/>
            <person name="Allmer J."/>
            <person name="Balk J."/>
            <person name="Bisova K."/>
            <person name="Chen C.J."/>
            <person name="Elias M."/>
            <person name="Gendler K."/>
            <person name="Hauser C."/>
            <person name="Lamb M.R."/>
            <person name="Ledford H."/>
            <person name="Long J.C."/>
            <person name="Minagawa J."/>
            <person name="Page M.D."/>
            <person name="Pan J."/>
            <person name="Pootakham W."/>
            <person name="Roje S."/>
            <person name="Rose A."/>
            <person name="Stahlberg E."/>
            <person name="Terauchi A.M."/>
            <person name="Yang P."/>
            <person name="Ball S."/>
            <person name="Bowler C."/>
            <person name="Dieckmann C.L."/>
            <person name="Gladyshev V.N."/>
            <person name="Green P."/>
            <person name="Jorgensen R."/>
            <person name="Mayfield S."/>
            <person name="Mueller-Roeber B."/>
            <person name="Rajamani S."/>
            <person name="Sayre R.T."/>
            <person name="Brokstein P."/>
            <person name="Dubchak I."/>
            <person name="Goodstein D."/>
            <person name="Hornick L."/>
            <person name="Huang Y.W."/>
            <person name="Jhaveri J."/>
            <person name="Luo Y."/>
            <person name="Martinez D."/>
            <person name="Ngau W.C."/>
            <person name="Otillar B."/>
            <person name="Poliakov A."/>
            <person name="Porter A."/>
            <person name="Szajkowski L."/>
            <person name="Werner G."/>
            <person name="Zhou K."/>
            <person name="Grigoriev I.V."/>
            <person name="Rokhsar D.S."/>
            <person name="Grossman A.R."/>
        </authorList>
    </citation>
    <scope>NUCLEOTIDE SEQUENCE [LARGE SCALE GENOMIC DNA]</scope>
    <source>
        <strain evidence="20">CC-503</strain>
    </source>
</reference>
<dbReference type="GO" id="GO:0000160">
    <property type="term" value="P:phosphorelay signal transduction system"/>
    <property type="evidence" value="ECO:0000318"/>
    <property type="project" value="GO_Central"/>
</dbReference>
<dbReference type="PROSITE" id="PS50105">
    <property type="entry name" value="SAM_DOMAIN"/>
    <property type="match status" value="1"/>
</dbReference>
<evidence type="ECO:0000256" key="6">
    <source>
        <dbReference type="ARBA" id="ARBA00022679"/>
    </source>
</evidence>
<dbReference type="InterPro" id="IPR036097">
    <property type="entry name" value="HisK_dim/P_sf"/>
</dbReference>
<dbReference type="SUPFAM" id="SSF55874">
    <property type="entry name" value="ATPase domain of HSP90 chaperone/DNA topoisomerase II/histidine kinase"/>
    <property type="match status" value="1"/>
</dbReference>
<dbReference type="GO" id="GO:0005886">
    <property type="term" value="C:plasma membrane"/>
    <property type="evidence" value="ECO:0000318"/>
    <property type="project" value="GO_Central"/>
</dbReference>